<dbReference type="Proteomes" id="UP000507470">
    <property type="component" value="Unassembled WGS sequence"/>
</dbReference>
<feature type="chain" id="PRO_5026871139" description="Fibronectin type-III domain-containing protein" evidence="3">
    <location>
        <begin position="22"/>
        <end position="807"/>
    </location>
</feature>
<organism evidence="5 6">
    <name type="scientific">Mytilus coruscus</name>
    <name type="common">Sea mussel</name>
    <dbReference type="NCBI Taxonomy" id="42192"/>
    <lineage>
        <taxon>Eukaryota</taxon>
        <taxon>Metazoa</taxon>
        <taxon>Spiralia</taxon>
        <taxon>Lophotrochozoa</taxon>
        <taxon>Mollusca</taxon>
        <taxon>Bivalvia</taxon>
        <taxon>Autobranchia</taxon>
        <taxon>Pteriomorphia</taxon>
        <taxon>Mytilida</taxon>
        <taxon>Mytiloidea</taxon>
        <taxon>Mytilidae</taxon>
        <taxon>Mytilinae</taxon>
        <taxon>Mytilus</taxon>
    </lineage>
</organism>
<dbReference type="InterPro" id="IPR003961">
    <property type="entry name" value="FN3_dom"/>
</dbReference>
<evidence type="ECO:0000256" key="3">
    <source>
        <dbReference type="SAM" id="SignalP"/>
    </source>
</evidence>
<feature type="domain" description="Fibronectin type-III" evidence="4">
    <location>
        <begin position="479"/>
        <end position="581"/>
    </location>
</feature>
<dbReference type="OrthoDB" id="6070967at2759"/>
<dbReference type="SMART" id="SM00060">
    <property type="entry name" value="FN3"/>
    <property type="match status" value="2"/>
</dbReference>
<dbReference type="PROSITE" id="PS50853">
    <property type="entry name" value="FN3"/>
    <property type="match status" value="2"/>
</dbReference>
<reference evidence="5 6" key="1">
    <citation type="submission" date="2020-06" db="EMBL/GenBank/DDBJ databases">
        <authorList>
            <person name="Li R."/>
            <person name="Bekaert M."/>
        </authorList>
    </citation>
    <scope>NUCLEOTIDE SEQUENCE [LARGE SCALE GENOMIC DNA]</scope>
    <source>
        <strain evidence="6">wild</strain>
    </source>
</reference>
<dbReference type="InterPro" id="IPR013783">
    <property type="entry name" value="Ig-like_fold"/>
</dbReference>
<keyword evidence="2" id="KW-0812">Transmembrane</keyword>
<feature type="domain" description="Fibronectin type-III" evidence="4">
    <location>
        <begin position="141"/>
        <end position="259"/>
    </location>
</feature>
<sequence length="807" mass="92556">MLPTRAVKLLQIASVWTLVCGDHEFSIPEGCKDKNTKYPLSSVTWSCFVFNWNKMSCWFDIKKLFPHKIDPGESYNITVFYNINYLFSNYLTEVSLSDRCLRKLDFAGEVGDTIFNFTLKSSHSKESLTRVIQFDNKQVVKPDKIKGLQLYRTKSTIYLKWRCPSTHEGMEFRIRYRSEFEKNNNVKDWQERTYIWIMNYSDYLFHFYNDSLPSNCSITLTNLTAFTSYDFIIDVIPRNGTRSGFWSDAFTITVRTDDDIPQAVPEFYPGYYSSVNESYIKIYWKPIPRLKRCGTITNYRVAIKKLDDKESNKEVLIPPTNVSSNILIDHNQINRIELTQMNRKGYPNISDAHIFVFPDYSRPKLPRKFKVQTLNTTSILLTWEISETDNRPFKELSTVTVVWCNGTLPNICFEPIASRIFPLHIESINTSTVIMLGIGNYSDYIYGLSLEAETKEGLLISSGIHWYEDCIYHMNGGPPIRPVIDRILPYNHNTVLVQWKPYNCQQSGAVIGSYLIRFCETEGKVCTGPYQTRNSSTDMHSYVLSDLRNGRCYSIEVGTEHKYEKTNGPWSEPVHYDVPEFQGFQQSGIVAGSVIAGVVAFIVLIIIGVRLLRHKCKKADAETRIDYTVRIIKTTNSTESECLLEKKKTFGDSGFDGSDDSRYNDADDSNVTRLHNFNNDEASSVIDRFVIDKYKEQIYSSEHNNTSNILPSDSDMNDGTYREFITHSSDDDSDTSSTETDREISEVSGDGQQIQPEIKAIPDVLLPRSSLNDRSSLEGPCLTIDSYCKVYQNTNENECIEPGCEKA</sequence>
<feature type="compositionally biased region" description="Basic and acidic residues" evidence="1">
    <location>
        <begin position="720"/>
        <end position="730"/>
    </location>
</feature>
<dbReference type="Gene3D" id="2.60.40.10">
    <property type="entry name" value="Immunoglobulins"/>
    <property type="match status" value="3"/>
</dbReference>
<evidence type="ECO:0000313" key="5">
    <source>
        <dbReference type="EMBL" id="CAC5372233.1"/>
    </source>
</evidence>
<proteinExistence type="predicted"/>
<protein>
    <recommendedName>
        <fullName evidence="4">Fibronectin type-III domain-containing protein</fullName>
    </recommendedName>
</protein>
<gene>
    <name evidence="5" type="ORF">MCOR_10391</name>
</gene>
<dbReference type="SUPFAM" id="SSF49265">
    <property type="entry name" value="Fibronectin type III"/>
    <property type="match status" value="2"/>
</dbReference>
<evidence type="ECO:0000256" key="2">
    <source>
        <dbReference type="SAM" id="Phobius"/>
    </source>
</evidence>
<feature type="transmembrane region" description="Helical" evidence="2">
    <location>
        <begin position="589"/>
        <end position="612"/>
    </location>
</feature>
<dbReference type="InterPro" id="IPR036116">
    <property type="entry name" value="FN3_sf"/>
</dbReference>
<dbReference type="AlphaFoldDB" id="A0A6J8ARH9"/>
<accession>A0A6J8ARH9</accession>
<evidence type="ECO:0000256" key="1">
    <source>
        <dbReference type="SAM" id="MobiDB-lite"/>
    </source>
</evidence>
<dbReference type="Pfam" id="PF00041">
    <property type="entry name" value="fn3"/>
    <property type="match status" value="1"/>
</dbReference>
<feature type="region of interest" description="Disordered" evidence="1">
    <location>
        <begin position="704"/>
        <end position="756"/>
    </location>
</feature>
<name>A0A6J8ARH9_MYTCO</name>
<evidence type="ECO:0000313" key="6">
    <source>
        <dbReference type="Proteomes" id="UP000507470"/>
    </source>
</evidence>
<dbReference type="EMBL" id="CACVKT020001843">
    <property type="protein sequence ID" value="CAC5372233.1"/>
    <property type="molecule type" value="Genomic_DNA"/>
</dbReference>
<keyword evidence="2" id="KW-0472">Membrane</keyword>
<keyword evidence="2" id="KW-1133">Transmembrane helix</keyword>
<dbReference type="CDD" id="cd00063">
    <property type="entry name" value="FN3"/>
    <property type="match status" value="2"/>
</dbReference>
<feature type="signal peptide" evidence="3">
    <location>
        <begin position="1"/>
        <end position="21"/>
    </location>
</feature>
<keyword evidence="3" id="KW-0732">Signal</keyword>
<keyword evidence="6" id="KW-1185">Reference proteome</keyword>
<evidence type="ECO:0000259" key="4">
    <source>
        <dbReference type="PROSITE" id="PS50853"/>
    </source>
</evidence>